<dbReference type="SUPFAM" id="SSF82866">
    <property type="entry name" value="Multidrug efflux transporter AcrB transmembrane domain"/>
    <property type="match status" value="2"/>
</dbReference>
<dbReference type="Gene3D" id="3.30.70.1440">
    <property type="entry name" value="Multidrug efflux transporter AcrB pore domain"/>
    <property type="match status" value="1"/>
</dbReference>
<dbReference type="Gene3D" id="3.30.70.1320">
    <property type="entry name" value="Multidrug efflux transporter AcrB pore domain like"/>
    <property type="match status" value="1"/>
</dbReference>
<gene>
    <name evidence="2" type="ORF">ACERLL_15575</name>
</gene>
<dbReference type="Pfam" id="PF00873">
    <property type="entry name" value="ACR_tran"/>
    <property type="match status" value="1"/>
</dbReference>
<keyword evidence="1" id="KW-0472">Membrane</keyword>
<dbReference type="SUPFAM" id="SSF82693">
    <property type="entry name" value="Multidrug efflux transporter AcrB pore domain, PN1, PN2, PC1 and PC2 subdomains"/>
    <property type="match status" value="3"/>
</dbReference>
<dbReference type="EMBL" id="JBGUAW010000011">
    <property type="protein sequence ID" value="MFA9462237.1"/>
    <property type="molecule type" value="Genomic_DNA"/>
</dbReference>
<feature type="transmembrane region" description="Helical" evidence="1">
    <location>
        <begin position="475"/>
        <end position="499"/>
    </location>
</feature>
<dbReference type="PANTHER" id="PTHR32063">
    <property type="match status" value="1"/>
</dbReference>
<name>A0ABV4TY46_9GAMM</name>
<feature type="transmembrane region" description="Helical" evidence="1">
    <location>
        <begin position="994"/>
        <end position="1017"/>
    </location>
</feature>
<organism evidence="2 3">
    <name type="scientific">Thiohalorhabdus methylotrophus</name>
    <dbReference type="NCBI Taxonomy" id="3242694"/>
    <lineage>
        <taxon>Bacteria</taxon>
        <taxon>Pseudomonadati</taxon>
        <taxon>Pseudomonadota</taxon>
        <taxon>Gammaproteobacteria</taxon>
        <taxon>Thiohalorhabdales</taxon>
        <taxon>Thiohalorhabdaceae</taxon>
        <taxon>Thiohalorhabdus</taxon>
    </lineage>
</organism>
<feature type="transmembrane region" description="Helical" evidence="1">
    <location>
        <begin position="963"/>
        <end position="982"/>
    </location>
</feature>
<sequence length="1035" mass="111226">MLARTVRFSLRFRGAILALAAILMAYGGYQLSRAGLDVFPEFAPKRVVIQTEASGLSAKQVEALVTQPIEQALSGVIGLERLTSESIQGLSVVTAVFEQSTDIYRDRQLVGERLAGITERLPPGVGQPTPMPLSSSSATVLTIGVTSERKDLMALRDMVDWTLVPQLLGVDGVADVNVFGGTVRQLQVQLRPEALRRYGLGIDQVAAAAGKASGIHGTGFVATPNQRLTLQVTGQPASPERLEQVVIERRGSVPVTLGDVADVAYGAAPPIGAAQIMGDDGIVMMVIGQYGANTLNVSRRVEKVLERFDPILASKGVELYPDLFRPADYIYASLDNILHHLLIGGALVVLVLLLVLFDVRTALISALAIPLSLLAATMVLLEAGVNINIMVLGGLAIALGEVADDAIIDTENIYRRLRENRQAGWPRSAFEVVYRASMEVRGSVVYASFIVALVFVPLLTLGGVAGRLFSPLGVAYILAILASLAVALTVTPALCYLLLARSGLSDRDPPLIRAVQPAYAKALRGISRAPLLAFGLTVALCGAGLAVLPGLGGQFLPNLREGHYIVHTTAKPGTSLQESLRMGRQLTEAFLDVPGVVSVSQWAGRAERGADTYGSHYSEFEVDLEPMSGSEQERVLQELRSILADFPGIRFEANTFLLERVGETIAGYASPVVVNIYGHDLDYLDRKANQVASMIREMEGATDVQVRSPPGTPMLRVRLRLGQLKRLGVRPDDAVQALRTAYEGRVVGRIARDNRLHDVSVVLGEEARGRVSEVGRLPVRNAEGQLIPLERIAHIRQSGGRYNVLHRGGQRLQTVTANVAGADAVSFMQRIRERLHEEVDFRTSVYPEITGPAVEQARARQDLILHSLLAGAGILVLIFVALGSLRHTALVLVNLPFSLVGGVAAVLITGGTLSVGALVGFVTLFGITVRNSIMLVAHYQHLVTREDQPWNRATAIRGAQERLPSILMTALVTALAMLPIAVNSDNPGREIMGPMAAIIIGGLASSTVLNLLILPSLMLRFGRFRKEDEEDLAEA</sequence>
<feature type="transmembrane region" description="Helical" evidence="1">
    <location>
        <begin position="915"/>
        <end position="942"/>
    </location>
</feature>
<feature type="transmembrane region" description="Helical" evidence="1">
    <location>
        <begin position="387"/>
        <end position="408"/>
    </location>
</feature>
<dbReference type="PANTHER" id="PTHR32063:SF4">
    <property type="entry name" value="SLR6043 PROTEIN"/>
    <property type="match status" value="1"/>
</dbReference>
<evidence type="ECO:0000313" key="3">
    <source>
        <dbReference type="Proteomes" id="UP001575181"/>
    </source>
</evidence>
<dbReference type="InterPro" id="IPR001036">
    <property type="entry name" value="Acrflvin-R"/>
</dbReference>
<feature type="transmembrane region" description="Helical" evidence="1">
    <location>
        <begin position="531"/>
        <end position="551"/>
    </location>
</feature>
<feature type="transmembrane region" description="Helical" evidence="1">
    <location>
        <begin position="444"/>
        <end position="469"/>
    </location>
</feature>
<protein>
    <submittedName>
        <fullName evidence="2">Efflux RND transporter permease subunit</fullName>
    </submittedName>
</protein>
<keyword evidence="3" id="KW-1185">Reference proteome</keyword>
<dbReference type="Gene3D" id="3.30.70.1430">
    <property type="entry name" value="Multidrug efflux transporter AcrB pore domain"/>
    <property type="match status" value="2"/>
</dbReference>
<feature type="transmembrane region" description="Helical" evidence="1">
    <location>
        <begin position="363"/>
        <end position="381"/>
    </location>
</feature>
<dbReference type="Proteomes" id="UP001575181">
    <property type="component" value="Unassembled WGS sequence"/>
</dbReference>
<proteinExistence type="predicted"/>
<accession>A0ABV4TY46</accession>
<feature type="transmembrane region" description="Helical" evidence="1">
    <location>
        <begin position="889"/>
        <end position="909"/>
    </location>
</feature>
<feature type="transmembrane region" description="Helical" evidence="1">
    <location>
        <begin position="863"/>
        <end position="882"/>
    </location>
</feature>
<reference evidence="2 3" key="1">
    <citation type="submission" date="2024-08" db="EMBL/GenBank/DDBJ databases">
        <title>Whole-genome sequencing of halo(alkali)philic microorganisms from hypersaline lakes.</title>
        <authorList>
            <person name="Sorokin D.Y."/>
            <person name="Merkel A.Y."/>
            <person name="Messina E."/>
            <person name="Yakimov M."/>
        </authorList>
    </citation>
    <scope>NUCLEOTIDE SEQUENCE [LARGE SCALE GENOMIC DNA]</scope>
    <source>
        <strain evidence="2 3">Cl-TMA</strain>
    </source>
</reference>
<keyword evidence="1" id="KW-0812">Transmembrane</keyword>
<keyword evidence="1" id="KW-1133">Transmembrane helix</keyword>
<dbReference type="SUPFAM" id="SSF82714">
    <property type="entry name" value="Multidrug efflux transporter AcrB TolC docking domain, DN and DC subdomains"/>
    <property type="match status" value="2"/>
</dbReference>
<dbReference type="PRINTS" id="PR00702">
    <property type="entry name" value="ACRIFLAVINRP"/>
</dbReference>
<feature type="transmembrane region" description="Helical" evidence="1">
    <location>
        <begin position="337"/>
        <end position="356"/>
    </location>
</feature>
<dbReference type="InterPro" id="IPR027463">
    <property type="entry name" value="AcrB_DN_DC_subdom"/>
</dbReference>
<evidence type="ECO:0000256" key="1">
    <source>
        <dbReference type="SAM" id="Phobius"/>
    </source>
</evidence>
<comment type="caution">
    <text evidence="2">The sequence shown here is derived from an EMBL/GenBank/DDBJ whole genome shotgun (WGS) entry which is preliminary data.</text>
</comment>
<dbReference type="RefSeq" id="WP_373657020.1">
    <property type="nucleotide sequence ID" value="NZ_JBGUAW010000011.1"/>
</dbReference>
<dbReference type="Gene3D" id="1.20.1640.10">
    <property type="entry name" value="Multidrug efflux transporter AcrB transmembrane domain"/>
    <property type="match status" value="2"/>
</dbReference>
<evidence type="ECO:0000313" key="2">
    <source>
        <dbReference type="EMBL" id="MFA9462237.1"/>
    </source>
</evidence>
<dbReference type="Gene3D" id="3.30.2090.10">
    <property type="entry name" value="Multidrug efflux transporter AcrB TolC docking domain, DN and DC subdomains"/>
    <property type="match status" value="2"/>
</dbReference>